<gene>
    <name evidence="2" type="ORF">ABC977_01425</name>
</gene>
<proteinExistence type="predicted"/>
<sequence>MANFSTHLYGAAVVSSAAALGLHSAGLADTTQAQTYFAIGVIGGLLPDIDADSSRPVRAFFSFTGALAAFLVCFALVDRFPVVELALIWSLVYLTVRYGVFEVFIRFTVHRGIWHSWLAMLFVALATANLAYWALGLPAWDAWVCAGFVAIGYLTHLCLDEIASVDLLNSRVKRSFGTAMKPFSLRSPGASLAMAAAAALLLFSAPSLMPVIEAGRSLDEAWASRVERPQRPSSWFAGWPTALGVPVVGEP</sequence>
<evidence type="ECO:0000313" key="3">
    <source>
        <dbReference type="Proteomes" id="UP001564408"/>
    </source>
</evidence>
<keyword evidence="1" id="KW-0472">Membrane</keyword>
<feature type="transmembrane region" description="Helical" evidence="1">
    <location>
        <begin position="59"/>
        <end position="77"/>
    </location>
</feature>
<dbReference type="InterPro" id="IPR007404">
    <property type="entry name" value="YdjM-like"/>
</dbReference>
<keyword evidence="1" id="KW-1133">Transmembrane helix</keyword>
<evidence type="ECO:0000313" key="2">
    <source>
        <dbReference type="EMBL" id="MEY6431064.1"/>
    </source>
</evidence>
<dbReference type="Proteomes" id="UP001564408">
    <property type="component" value="Unassembled WGS sequence"/>
</dbReference>
<protein>
    <submittedName>
        <fullName evidence="2">Metal-dependent hydrolase</fullName>
    </submittedName>
</protein>
<keyword evidence="3" id="KW-1185">Reference proteome</keyword>
<feature type="transmembrane region" description="Helical" evidence="1">
    <location>
        <begin position="117"/>
        <end position="135"/>
    </location>
</feature>
<evidence type="ECO:0000256" key="1">
    <source>
        <dbReference type="SAM" id="Phobius"/>
    </source>
</evidence>
<dbReference type="Pfam" id="PF04307">
    <property type="entry name" value="YdjM"/>
    <property type="match status" value="1"/>
</dbReference>
<name>A0ABV4BB99_9GAMM</name>
<dbReference type="GO" id="GO:0016787">
    <property type="term" value="F:hydrolase activity"/>
    <property type="evidence" value="ECO:0007669"/>
    <property type="project" value="UniProtKB-KW"/>
</dbReference>
<dbReference type="EMBL" id="JBDKXB010000001">
    <property type="protein sequence ID" value="MEY6431064.1"/>
    <property type="molecule type" value="Genomic_DNA"/>
</dbReference>
<organism evidence="2 3">
    <name type="scientific">Thioalkalicoccus limnaeus</name>
    <dbReference type="NCBI Taxonomy" id="120681"/>
    <lineage>
        <taxon>Bacteria</taxon>
        <taxon>Pseudomonadati</taxon>
        <taxon>Pseudomonadota</taxon>
        <taxon>Gammaproteobacteria</taxon>
        <taxon>Chromatiales</taxon>
        <taxon>Chromatiaceae</taxon>
        <taxon>Thioalkalicoccus</taxon>
    </lineage>
</organism>
<dbReference type="RefSeq" id="WP_369665438.1">
    <property type="nucleotide sequence ID" value="NZ_JBDKXB010000001.1"/>
</dbReference>
<accession>A0ABV4BB99</accession>
<keyword evidence="1" id="KW-0812">Transmembrane</keyword>
<feature type="transmembrane region" description="Helical" evidence="1">
    <location>
        <begin position="189"/>
        <end position="209"/>
    </location>
</feature>
<reference evidence="2 3" key="1">
    <citation type="submission" date="2024-05" db="EMBL/GenBank/DDBJ databases">
        <title>Genome Sequence and Characterization of the New Strain Purple Sulfur Bacterium of Genus Thioalkalicoccus.</title>
        <authorList>
            <person name="Bryantseva I.A."/>
            <person name="Kyndt J.A."/>
            <person name="Imhoff J.F."/>
        </authorList>
    </citation>
    <scope>NUCLEOTIDE SEQUENCE [LARGE SCALE GENOMIC DNA]</scope>
    <source>
        <strain evidence="2 3">Um2</strain>
    </source>
</reference>
<comment type="caution">
    <text evidence="2">The sequence shown here is derived from an EMBL/GenBank/DDBJ whole genome shotgun (WGS) entry which is preliminary data.</text>
</comment>
<keyword evidence="2" id="KW-0378">Hydrolase</keyword>
<feature type="transmembrane region" description="Helical" evidence="1">
    <location>
        <begin position="83"/>
        <end position="105"/>
    </location>
</feature>